<evidence type="ECO:0000313" key="3">
    <source>
        <dbReference type="EMBL" id="NUC71346.1"/>
    </source>
</evidence>
<dbReference type="EMBL" id="JABURA010000001">
    <property type="protein sequence ID" value="NUB92739.1"/>
    <property type="molecule type" value="Genomic_DNA"/>
</dbReference>
<keyword evidence="5" id="KW-1185">Reference proteome</keyword>
<feature type="transmembrane region" description="Helical" evidence="1">
    <location>
        <begin position="59"/>
        <end position="80"/>
    </location>
</feature>
<dbReference type="RefSeq" id="WP_174679380.1">
    <property type="nucleotide sequence ID" value="NZ_JABUQZ010000001.1"/>
</dbReference>
<keyword evidence="1" id="KW-0472">Membrane</keyword>
<dbReference type="Proteomes" id="UP001016761">
    <property type="component" value="Unassembled WGS sequence"/>
</dbReference>
<reference evidence="2 5" key="1">
    <citation type="submission" date="2020-06" db="EMBL/GenBank/DDBJ databases">
        <title>Haloterrigena sp. nov., an extremely halophilic archaeon isolated from a saline sediment.</title>
        <authorList>
            <person name="Liu B.-B."/>
        </authorList>
    </citation>
    <scope>NUCLEOTIDE SEQUENCE</scope>
    <source>
        <strain evidence="2">SYSU A121-1</strain>
        <strain evidence="3 5">SYSU A558-1</strain>
    </source>
</reference>
<keyword evidence="1" id="KW-1133">Transmembrane helix</keyword>
<feature type="transmembrane region" description="Helical" evidence="1">
    <location>
        <begin position="121"/>
        <end position="142"/>
    </location>
</feature>
<name>A0A8J8GQR3_9EURY</name>
<dbReference type="Proteomes" id="UP000728647">
    <property type="component" value="Unassembled WGS sequence"/>
</dbReference>
<dbReference type="InterPro" id="IPR007404">
    <property type="entry name" value="YdjM-like"/>
</dbReference>
<accession>A0A8J8GQR3</accession>
<organism evidence="2 4">
    <name type="scientific">Haloterrigena gelatinilytica</name>
    <dbReference type="NCBI Taxonomy" id="2741724"/>
    <lineage>
        <taxon>Archaea</taxon>
        <taxon>Methanobacteriati</taxon>
        <taxon>Methanobacteriota</taxon>
        <taxon>Stenosarchaea group</taxon>
        <taxon>Halobacteria</taxon>
        <taxon>Halobacteriales</taxon>
        <taxon>Natrialbaceae</taxon>
        <taxon>Haloterrigena</taxon>
    </lineage>
</organism>
<evidence type="ECO:0000313" key="5">
    <source>
        <dbReference type="Proteomes" id="UP001016761"/>
    </source>
</evidence>
<proteinExistence type="predicted"/>
<evidence type="ECO:0000313" key="2">
    <source>
        <dbReference type="EMBL" id="NUB92739.1"/>
    </source>
</evidence>
<keyword evidence="2" id="KW-0378">Hydrolase</keyword>
<comment type="caution">
    <text evidence="2">The sequence shown here is derived from an EMBL/GenBank/DDBJ whole genome shotgun (WGS) entry which is preliminary data.</text>
</comment>
<dbReference type="EMBL" id="JABUQZ010000001">
    <property type="protein sequence ID" value="NUC71346.1"/>
    <property type="molecule type" value="Genomic_DNA"/>
</dbReference>
<gene>
    <name evidence="2" type="ORF">HT576_17160</name>
    <name evidence="3" type="ORF">HTZ84_03315</name>
</gene>
<dbReference type="GO" id="GO:0016787">
    <property type="term" value="F:hydrolase activity"/>
    <property type="evidence" value="ECO:0007669"/>
    <property type="project" value="UniProtKB-KW"/>
</dbReference>
<protein>
    <submittedName>
        <fullName evidence="2">Metal-dependent hydrolase</fullName>
    </submittedName>
</protein>
<evidence type="ECO:0000313" key="4">
    <source>
        <dbReference type="Proteomes" id="UP000728647"/>
    </source>
</evidence>
<dbReference type="OrthoDB" id="175316at2157"/>
<evidence type="ECO:0000256" key="1">
    <source>
        <dbReference type="SAM" id="Phobius"/>
    </source>
</evidence>
<dbReference type="Pfam" id="PF04307">
    <property type="entry name" value="YdjM"/>
    <property type="match status" value="1"/>
</dbReference>
<sequence>MVATGVHILLGLALVLLVTRSERSEPYLVAALAAAVPDVDTFVFRPLIELGYVSSIVWTHRGLTHSLLAGVVIVGLLSAFGPWRAAAIGFGSHVVFDMLSGGVRLFAPVDQTAYGVSLDWLLLNMVTSAFAVAVILGSLLGMKYDFERRVSLRFPKSTIERFRSQ</sequence>
<keyword evidence="1" id="KW-0812">Transmembrane</keyword>
<dbReference type="AlphaFoldDB" id="A0A8J8GQR3"/>